<dbReference type="PANTHER" id="PTHR10724:SF10">
    <property type="entry name" value="S1 RNA-BINDING DOMAIN-CONTAINING PROTEIN 1"/>
    <property type="match status" value="1"/>
</dbReference>
<dbReference type="EMBL" id="HBIU01011808">
    <property type="protein sequence ID" value="CAE0626556.1"/>
    <property type="molecule type" value="Transcribed_RNA"/>
</dbReference>
<dbReference type="InterPro" id="IPR050437">
    <property type="entry name" value="Ribos_protein_bS1-like"/>
</dbReference>
<feature type="domain" description="S1 motif" evidence="3">
    <location>
        <begin position="88"/>
        <end position="172"/>
    </location>
</feature>
<feature type="region of interest" description="Disordered" evidence="1">
    <location>
        <begin position="451"/>
        <end position="494"/>
    </location>
</feature>
<name>A0A7S3UWW6_HETAK</name>
<gene>
    <name evidence="4" type="ORF">HAKA00212_LOCUS5231</name>
</gene>
<dbReference type="GO" id="GO:0006412">
    <property type="term" value="P:translation"/>
    <property type="evidence" value="ECO:0007669"/>
    <property type="project" value="TreeGrafter"/>
</dbReference>
<dbReference type="SUPFAM" id="SSF50249">
    <property type="entry name" value="Nucleic acid-binding proteins"/>
    <property type="match status" value="1"/>
</dbReference>
<sequence>MNGLPIQLLVLIGLLFSEGFKVQRGKRQLFRENFGRFSGGFTSSTAYYGGGTASSSFRLSKSFLQSTTRSLDSSLQKNKNRIDFASLQVNQRLKGKVVHIYEGKKGRKAYLQVGVFRPARNETGHEVTKHVNAMVRLNEEKKDDSSVAVGDTRRVYVAEVQRASARLRASFAPVEDRPRRKGPRPAFEPKLMLADLEFGQKLKGEVVRMAPYAAWLDCGVGRPGRHGALSPADAFLHVADLGPEAALAYQAVRSAGVTNVIAVGAGLEVYVKRALPRSGQLRVSLEPVDAEAIEAKRREVVRRLRNMKKRRPLSALEVGSERWAQILDVRGYGLIVDTKARRRGLVHLSSIKPVVQGLLAAAAKAEGNRAESDPFVDLTDYFETGDWIKARVSSIDDGKLAMEFVGFEPIRNKKKKASKGKLDEDQGGDQSAIEDDVEASNALAASAAAIALPKKKQKKQEEGDDDDDDDSQAADFATLFGGDDDDDDDYYDYA</sequence>
<dbReference type="InterPro" id="IPR012340">
    <property type="entry name" value="NA-bd_OB-fold"/>
</dbReference>
<feature type="signal peptide" evidence="2">
    <location>
        <begin position="1"/>
        <end position="19"/>
    </location>
</feature>
<feature type="chain" id="PRO_5031292588" description="S1 motif domain-containing protein" evidence="2">
    <location>
        <begin position="20"/>
        <end position="494"/>
    </location>
</feature>
<dbReference type="GO" id="GO:0003735">
    <property type="term" value="F:structural constituent of ribosome"/>
    <property type="evidence" value="ECO:0007669"/>
    <property type="project" value="TreeGrafter"/>
</dbReference>
<evidence type="ECO:0000313" key="4">
    <source>
        <dbReference type="EMBL" id="CAE0626556.1"/>
    </source>
</evidence>
<feature type="domain" description="S1 motif" evidence="3">
    <location>
        <begin position="197"/>
        <end position="286"/>
    </location>
</feature>
<evidence type="ECO:0000256" key="1">
    <source>
        <dbReference type="SAM" id="MobiDB-lite"/>
    </source>
</evidence>
<proteinExistence type="predicted"/>
<feature type="compositionally biased region" description="Acidic residues" evidence="1">
    <location>
        <begin position="482"/>
        <end position="494"/>
    </location>
</feature>
<feature type="compositionally biased region" description="Acidic residues" evidence="1">
    <location>
        <begin position="462"/>
        <end position="472"/>
    </location>
</feature>
<evidence type="ECO:0000259" key="3">
    <source>
        <dbReference type="SMART" id="SM00316"/>
    </source>
</evidence>
<reference evidence="4" key="1">
    <citation type="submission" date="2021-01" db="EMBL/GenBank/DDBJ databases">
        <authorList>
            <person name="Corre E."/>
            <person name="Pelletier E."/>
            <person name="Niang G."/>
            <person name="Scheremetjew M."/>
            <person name="Finn R."/>
            <person name="Kale V."/>
            <person name="Holt S."/>
            <person name="Cochrane G."/>
            <person name="Meng A."/>
            <person name="Brown T."/>
            <person name="Cohen L."/>
        </authorList>
    </citation>
    <scope>NUCLEOTIDE SEQUENCE</scope>
    <source>
        <strain evidence="4">CCMP3107</strain>
    </source>
</reference>
<dbReference type="SMART" id="SM00316">
    <property type="entry name" value="S1"/>
    <property type="match status" value="3"/>
</dbReference>
<feature type="region of interest" description="Disordered" evidence="1">
    <location>
        <begin position="415"/>
        <end position="438"/>
    </location>
</feature>
<dbReference type="Gene3D" id="2.40.50.140">
    <property type="entry name" value="Nucleic acid-binding proteins"/>
    <property type="match status" value="1"/>
</dbReference>
<organism evidence="4">
    <name type="scientific">Heterosigma akashiwo</name>
    <name type="common">Chromophytic alga</name>
    <name type="synonym">Heterosigma carterae</name>
    <dbReference type="NCBI Taxonomy" id="2829"/>
    <lineage>
        <taxon>Eukaryota</taxon>
        <taxon>Sar</taxon>
        <taxon>Stramenopiles</taxon>
        <taxon>Ochrophyta</taxon>
        <taxon>Raphidophyceae</taxon>
        <taxon>Chattonellales</taxon>
        <taxon>Chattonellaceae</taxon>
        <taxon>Heterosigma</taxon>
    </lineage>
</organism>
<keyword evidence="2" id="KW-0732">Signal</keyword>
<protein>
    <recommendedName>
        <fullName evidence="3">S1 motif domain-containing protein</fullName>
    </recommendedName>
</protein>
<dbReference type="GO" id="GO:0003729">
    <property type="term" value="F:mRNA binding"/>
    <property type="evidence" value="ECO:0007669"/>
    <property type="project" value="TreeGrafter"/>
</dbReference>
<dbReference type="PANTHER" id="PTHR10724">
    <property type="entry name" value="30S RIBOSOMAL PROTEIN S1"/>
    <property type="match status" value="1"/>
</dbReference>
<feature type="domain" description="S1 motif" evidence="3">
    <location>
        <begin position="317"/>
        <end position="405"/>
    </location>
</feature>
<dbReference type="AlphaFoldDB" id="A0A7S3UWW6"/>
<accession>A0A7S3UWW6</accession>
<dbReference type="InterPro" id="IPR003029">
    <property type="entry name" value="S1_domain"/>
</dbReference>
<evidence type="ECO:0000256" key="2">
    <source>
        <dbReference type="SAM" id="SignalP"/>
    </source>
</evidence>